<dbReference type="CDD" id="cd06265">
    <property type="entry name" value="RNase_A_canonical"/>
    <property type="match status" value="1"/>
</dbReference>
<keyword evidence="3 12" id="KW-0540">Nuclease</keyword>
<dbReference type="PRINTS" id="PR00794">
    <property type="entry name" value="RIBONUCLEASE"/>
</dbReference>
<evidence type="ECO:0000259" key="14">
    <source>
        <dbReference type="SMART" id="SM00092"/>
    </source>
</evidence>
<keyword evidence="8" id="KW-0325">Glycoprotein</keyword>
<sequence length="214" mass="23629">MCQSVVLHAEDSNHMTLPAPPTGLLYMYGPNGSSPIIPDFQDNQHCVLTGAQHRLGNMGVTLLESRLCLLLLLGFVIMVVSFQIPQNLTPSQWFEIQHVNNSTNLQCTPAMKGVNNYTGRCKNLNTFLNMSFAAVVSVCGSRNTTCRNGHTNCHNSSAPVSLTYCNLTTSSSNYTQCRYQTTPATKFYRIACDHRKPQDTPAYPVVPVHLDGIF</sequence>
<dbReference type="InterPro" id="IPR023411">
    <property type="entry name" value="RNaseA_AS"/>
</dbReference>
<evidence type="ECO:0000256" key="12">
    <source>
        <dbReference type="RuleBase" id="RU000651"/>
    </source>
</evidence>
<gene>
    <name evidence="16" type="primary">LOC121136362</name>
</gene>
<evidence type="ECO:0000256" key="10">
    <source>
        <dbReference type="ARBA" id="ARBA00029964"/>
    </source>
</evidence>
<evidence type="ECO:0000256" key="5">
    <source>
        <dbReference type="ARBA" id="ARBA00022759"/>
    </source>
</evidence>
<reference evidence="16" key="1">
    <citation type="submission" date="2025-08" db="UniProtKB">
        <authorList>
            <consortium name="RefSeq"/>
        </authorList>
    </citation>
    <scope>IDENTIFICATION</scope>
    <source>
        <tissue evidence="16">Liver</tissue>
    </source>
</reference>
<feature type="domain" description="Ribonuclease A-domain" evidence="14">
    <location>
        <begin position="87"/>
        <end position="214"/>
    </location>
</feature>
<feature type="transmembrane region" description="Helical" evidence="13">
    <location>
        <begin position="67"/>
        <end position="84"/>
    </location>
</feature>
<dbReference type="Gene3D" id="3.10.130.10">
    <property type="entry name" value="Ribonuclease A-like domain"/>
    <property type="match status" value="1"/>
</dbReference>
<evidence type="ECO:0000313" key="15">
    <source>
        <dbReference type="Proteomes" id="UP000886700"/>
    </source>
</evidence>
<evidence type="ECO:0000256" key="11">
    <source>
        <dbReference type="ARBA" id="ARBA00029971"/>
    </source>
</evidence>
<dbReference type="RefSeq" id="XP_040592615.1">
    <property type="nucleotide sequence ID" value="XM_040736681.1"/>
</dbReference>
<organism evidence="15 16">
    <name type="scientific">Mesocricetus auratus</name>
    <name type="common">Golden hamster</name>
    <dbReference type="NCBI Taxonomy" id="10036"/>
    <lineage>
        <taxon>Eukaryota</taxon>
        <taxon>Metazoa</taxon>
        <taxon>Chordata</taxon>
        <taxon>Craniata</taxon>
        <taxon>Vertebrata</taxon>
        <taxon>Euteleostomi</taxon>
        <taxon>Mammalia</taxon>
        <taxon>Eutheria</taxon>
        <taxon>Euarchontoglires</taxon>
        <taxon>Glires</taxon>
        <taxon>Rodentia</taxon>
        <taxon>Myomorpha</taxon>
        <taxon>Muroidea</taxon>
        <taxon>Cricetidae</taxon>
        <taxon>Cricetinae</taxon>
        <taxon>Mesocricetus</taxon>
    </lineage>
</organism>
<evidence type="ECO:0000256" key="7">
    <source>
        <dbReference type="ARBA" id="ARBA00023157"/>
    </source>
</evidence>
<keyword evidence="13" id="KW-0472">Membrane</keyword>
<dbReference type="InterPro" id="IPR001427">
    <property type="entry name" value="RNaseA"/>
</dbReference>
<keyword evidence="4" id="KW-0732">Signal</keyword>
<evidence type="ECO:0000313" key="16">
    <source>
        <dbReference type="RefSeq" id="XP_040592615.1"/>
    </source>
</evidence>
<dbReference type="PANTHER" id="PTHR11437">
    <property type="entry name" value="RIBONUCLEASE"/>
    <property type="match status" value="1"/>
</dbReference>
<dbReference type="SMART" id="SM00092">
    <property type="entry name" value="RNAse_Pc"/>
    <property type="match status" value="1"/>
</dbReference>
<evidence type="ECO:0000256" key="9">
    <source>
        <dbReference type="ARBA" id="ARBA00026049"/>
    </source>
</evidence>
<keyword evidence="7" id="KW-1015">Disulfide bond</keyword>
<evidence type="ECO:0000256" key="2">
    <source>
        <dbReference type="ARBA" id="ARBA00015595"/>
    </source>
</evidence>
<comment type="similarity">
    <text evidence="1 12">Belongs to the pancreatic ribonuclease family.</text>
</comment>
<proteinExistence type="inferred from homology"/>
<keyword evidence="6 12" id="KW-0378">Hydrolase</keyword>
<dbReference type="SUPFAM" id="SSF54076">
    <property type="entry name" value="RNase A-like"/>
    <property type="match status" value="1"/>
</dbReference>
<keyword evidence="15" id="KW-1185">Reference proteome</keyword>
<keyword evidence="13" id="KW-0812">Transmembrane</keyword>
<name>A0ABM2WPC3_MESAU</name>
<evidence type="ECO:0000256" key="8">
    <source>
        <dbReference type="ARBA" id="ARBA00023180"/>
    </source>
</evidence>
<protein>
    <recommendedName>
        <fullName evidence="2">Ribonuclease pancreatic</fullName>
    </recommendedName>
    <alternativeName>
        <fullName evidence="10">RNase 1</fullName>
    </alternativeName>
    <alternativeName>
        <fullName evidence="11">RNase A</fullName>
    </alternativeName>
</protein>
<keyword evidence="5 12" id="KW-0255">Endonuclease</keyword>
<dbReference type="InterPro" id="IPR023412">
    <property type="entry name" value="RNaseA_domain"/>
</dbReference>
<dbReference type="PROSITE" id="PS00127">
    <property type="entry name" value="RNASE_PANCREATIC"/>
    <property type="match status" value="1"/>
</dbReference>
<keyword evidence="13" id="KW-1133">Transmembrane helix</keyword>
<evidence type="ECO:0000256" key="3">
    <source>
        <dbReference type="ARBA" id="ARBA00022722"/>
    </source>
</evidence>
<dbReference type="Pfam" id="PF00074">
    <property type="entry name" value="RnaseA"/>
    <property type="match status" value="1"/>
</dbReference>
<evidence type="ECO:0000256" key="6">
    <source>
        <dbReference type="ARBA" id="ARBA00022801"/>
    </source>
</evidence>
<dbReference type="GeneID" id="121136362"/>
<evidence type="ECO:0000256" key="13">
    <source>
        <dbReference type="SAM" id="Phobius"/>
    </source>
</evidence>
<evidence type="ECO:0000256" key="1">
    <source>
        <dbReference type="ARBA" id="ARBA00005600"/>
    </source>
</evidence>
<dbReference type="InterPro" id="IPR036816">
    <property type="entry name" value="RNaseA-like_dom_sf"/>
</dbReference>
<evidence type="ECO:0000256" key="4">
    <source>
        <dbReference type="ARBA" id="ARBA00022729"/>
    </source>
</evidence>
<dbReference type="PANTHER" id="PTHR11437:SF3">
    <property type="entry name" value="EOSINOPHIL CATIONIC PROTEIN"/>
    <property type="match status" value="1"/>
</dbReference>
<comment type="subunit">
    <text evidence="9">Monomer. Interacts with and forms tight 1:1 complexes with RNH1. Dimerization of two such complexes may occur. Interaction with RNH1 inhibits this protein.</text>
</comment>
<dbReference type="Proteomes" id="UP000886700">
    <property type="component" value="Unplaced"/>
</dbReference>
<accession>A0ABM2WPC3</accession>